<organism evidence="3 4">
    <name type="scientific">Polyodon spathula</name>
    <name type="common">North American paddlefish</name>
    <name type="synonym">Squalus spathula</name>
    <dbReference type="NCBI Taxonomy" id="7913"/>
    <lineage>
        <taxon>Eukaryota</taxon>
        <taxon>Metazoa</taxon>
        <taxon>Chordata</taxon>
        <taxon>Craniata</taxon>
        <taxon>Vertebrata</taxon>
        <taxon>Euteleostomi</taxon>
        <taxon>Actinopterygii</taxon>
        <taxon>Chondrostei</taxon>
        <taxon>Acipenseriformes</taxon>
        <taxon>Polyodontidae</taxon>
        <taxon>Polyodon</taxon>
    </lineage>
</organism>
<feature type="non-terminal residue" evidence="3">
    <location>
        <position position="437"/>
    </location>
</feature>
<feature type="region of interest" description="Disordered" evidence="2">
    <location>
        <begin position="356"/>
        <end position="378"/>
    </location>
</feature>
<feature type="region of interest" description="Disordered" evidence="2">
    <location>
        <begin position="274"/>
        <end position="314"/>
    </location>
</feature>
<gene>
    <name evidence="3" type="primary">Pcm1_1</name>
    <name evidence="3" type="ORF">GTO93_0017736</name>
</gene>
<dbReference type="PANTHER" id="PTHR14164:SF12">
    <property type="entry name" value="PERICENTRIOLAR MATERIAL 1 PROTEIN"/>
    <property type="match status" value="1"/>
</dbReference>
<feature type="compositionally biased region" description="Polar residues" evidence="2">
    <location>
        <begin position="363"/>
        <end position="374"/>
    </location>
</feature>
<feature type="coiled-coil region" evidence="1">
    <location>
        <begin position="387"/>
        <end position="424"/>
    </location>
</feature>
<evidence type="ECO:0000256" key="1">
    <source>
        <dbReference type="SAM" id="Coils"/>
    </source>
</evidence>
<feature type="region of interest" description="Disordered" evidence="2">
    <location>
        <begin position="236"/>
        <end position="260"/>
    </location>
</feature>
<dbReference type="EMBL" id="JAAWVQ010152211">
    <property type="protein sequence ID" value="MBN3285749.1"/>
    <property type="molecule type" value="Genomic_DNA"/>
</dbReference>
<sequence>MLQQQEQLRALQGRQASLLAMQHKTEQAIAVMDDNVVTETTGSVSGLSITSELNDELNDLIQRFHNQLHDSQVKAVPDNRRQAESLSLTREASRSRNSSVSEQLLVENARLVKLKELQDKKHTMDKILEELHTLRDQTLNNSSITSRRSVGRRSIVSAASAPAGTTMSVNRASNSLSTAIHLDSEASQNDSEGDDNVNPTEKLRKLKEVHKRLNELRELVHYYEQTSDMIVDTVNENSKDEDEETEESIFDSDQENPEPITNIRLCQYNRESAFNEEDDDSDEDYKDEGPEDEEDQDEEGNEGSVSSQRSDLEDDPEFVEKIHRLHTAKQKLRQLQELVAMDSDDDLAISNASNAIEEDKGNHQPNNTRPNIPKTQKDVALKEKAREKLYEAKLHQQQEELQQLHDERQRLLEIQEKIQDLQWACPNLQVDLTCMLV</sequence>
<keyword evidence="1" id="KW-0175">Coiled coil</keyword>
<evidence type="ECO:0000313" key="3">
    <source>
        <dbReference type="EMBL" id="MBN3285749.1"/>
    </source>
</evidence>
<feature type="non-terminal residue" evidence="3">
    <location>
        <position position="1"/>
    </location>
</feature>
<dbReference type="InterPro" id="IPR024138">
    <property type="entry name" value="Pericentriolar_Pcm1"/>
</dbReference>
<protein>
    <submittedName>
        <fullName evidence="3">PCM1 protein</fullName>
    </submittedName>
</protein>
<feature type="region of interest" description="Disordered" evidence="2">
    <location>
        <begin position="183"/>
        <end position="202"/>
    </location>
</feature>
<feature type="compositionally biased region" description="Polar residues" evidence="2">
    <location>
        <begin position="84"/>
        <end position="100"/>
    </location>
</feature>
<evidence type="ECO:0000313" key="4">
    <source>
        <dbReference type="Proteomes" id="UP001166093"/>
    </source>
</evidence>
<reference evidence="3" key="1">
    <citation type="journal article" date="2021" name="Cell">
        <title>Tracing the genetic footprints of vertebrate landing in non-teleost ray-finned fishes.</title>
        <authorList>
            <person name="Bi X."/>
            <person name="Wang K."/>
            <person name="Yang L."/>
            <person name="Pan H."/>
            <person name="Jiang H."/>
            <person name="Wei Q."/>
            <person name="Fang M."/>
            <person name="Yu H."/>
            <person name="Zhu C."/>
            <person name="Cai Y."/>
            <person name="He Y."/>
            <person name="Gan X."/>
            <person name="Zeng H."/>
            <person name="Yu D."/>
            <person name="Zhu Y."/>
            <person name="Jiang H."/>
            <person name="Qiu Q."/>
            <person name="Yang H."/>
            <person name="Zhang Y.E."/>
            <person name="Wang W."/>
            <person name="Zhu M."/>
            <person name="He S."/>
            <person name="Zhang G."/>
        </authorList>
    </citation>
    <scope>NUCLEOTIDE SEQUENCE</scope>
    <source>
        <strain evidence="3">Pddl_001</strain>
    </source>
</reference>
<feature type="compositionally biased region" description="Basic and acidic residues" evidence="2">
    <location>
        <begin position="71"/>
        <end position="83"/>
    </location>
</feature>
<comment type="caution">
    <text evidence="3">The sequence shown here is derived from an EMBL/GenBank/DDBJ whole genome shotgun (WGS) entry which is preliminary data.</text>
</comment>
<dbReference type="PANTHER" id="PTHR14164">
    <property type="entry name" value="PERICENTRIOLAR MATERIAL 1-RELATED"/>
    <property type="match status" value="1"/>
</dbReference>
<feature type="compositionally biased region" description="Acidic residues" evidence="2">
    <location>
        <begin position="239"/>
        <end position="256"/>
    </location>
</feature>
<feature type="region of interest" description="Disordered" evidence="2">
    <location>
        <begin position="71"/>
        <end position="100"/>
    </location>
</feature>
<evidence type="ECO:0000256" key="2">
    <source>
        <dbReference type="SAM" id="MobiDB-lite"/>
    </source>
</evidence>
<keyword evidence="4" id="KW-1185">Reference proteome</keyword>
<accession>A0ABS2YH42</accession>
<feature type="compositionally biased region" description="Acidic residues" evidence="2">
    <location>
        <begin position="274"/>
        <end position="301"/>
    </location>
</feature>
<name>A0ABS2YH42_POLSP</name>
<dbReference type="Proteomes" id="UP001166093">
    <property type="component" value="Unassembled WGS sequence"/>
</dbReference>
<proteinExistence type="predicted"/>